<dbReference type="STRING" id="554065.E1Z900"/>
<dbReference type="OMA" id="KAYEQPW"/>
<dbReference type="NCBIfam" id="TIGR01509">
    <property type="entry name" value="HAD-SF-IA-v3"/>
    <property type="match status" value="1"/>
</dbReference>
<dbReference type="InterPro" id="IPR023214">
    <property type="entry name" value="HAD_sf"/>
</dbReference>
<feature type="non-terminal residue" evidence="1">
    <location>
        <position position="208"/>
    </location>
</feature>
<dbReference type="Proteomes" id="UP000008141">
    <property type="component" value="Unassembled WGS sequence"/>
</dbReference>
<dbReference type="NCBIfam" id="TIGR01549">
    <property type="entry name" value="HAD-SF-IA-v1"/>
    <property type="match status" value="1"/>
</dbReference>
<dbReference type="CDD" id="cd16415">
    <property type="entry name" value="HAD_dREG-2_like"/>
    <property type="match status" value="1"/>
</dbReference>
<dbReference type="SFLD" id="SFLDG01129">
    <property type="entry name" value="C1.5:_HAD__Beta-PGM__Phosphata"/>
    <property type="match status" value="1"/>
</dbReference>
<dbReference type="OrthoDB" id="1694274at2759"/>
<gene>
    <name evidence="1" type="ORF">CHLNCDRAFT_11558</name>
</gene>
<dbReference type="Gene3D" id="3.40.50.1000">
    <property type="entry name" value="HAD superfamily/HAD-like"/>
    <property type="match status" value="1"/>
</dbReference>
<dbReference type="PANTHER" id="PTHR46649">
    <property type="match status" value="1"/>
</dbReference>
<dbReference type="InterPro" id="IPR036412">
    <property type="entry name" value="HAD-like_sf"/>
</dbReference>
<dbReference type="Pfam" id="PF00702">
    <property type="entry name" value="Hydrolase"/>
    <property type="match status" value="1"/>
</dbReference>
<dbReference type="SUPFAM" id="SSF56784">
    <property type="entry name" value="HAD-like"/>
    <property type="match status" value="1"/>
</dbReference>
<organism evidence="2">
    <name type="scientific">Chlorella variabilis</name>
    <name type="common">Green alga</name>
    <dbReference type="NCBI Taxonomy" id="554065"/>
    <lineage>
        <taxon>Eukaryota</taxon>
        <taxon>Viridiplantae</taxon>
        <taxon>Chlorophyta</taxon>
        <taxon>core chlorophytes</taxon>
        <taxon>Trebouxiophyceae</taxon>
        <taxon>Chlorellales</taxon>
        <taxon>Chlorellaceae</taxon>
        <taxon>Chlorella clade</taxon>
        <taxon>Chlorella</taxon>
    </lineage>
</organism>
<proteinExistence type="predicted"/>
<protein>
    <recommendedName>
        <fullName evidence="3">Haloacid dehalogenase-like hydrolase domain-containing protein 3</fullName>
    </recommendedName>
</protein>
<sequence length="208" mass="23465">KGLLVDAAGTLLLPSEPVAEVYLHHARKYGCTLSAEQVLDNFREAYNSPWGQSTIRYVGSGRQFWREIVRRSTGCSSEALFETLYDHYSRGDAYFVTPGAVEAIHRIRARGLKTAVVSNFDTRLRRILRDLEVEHLWDAILVSAEVNMEKPNPSIFVAACEALGLPPETCVHVGDDRRNDVHGARDTGCYAWLWGEDVLSFKDVERRI</sequence>
<dbReference type="AlphaFoldDB" id="E1Z900"/>
<dbReference type="PANTHER" id="PTHR46649:SF4">
    <property type="entry name" value="HALOACID DEHALOGENASE-LIKE HYDROLASE (HAD) SUPERFAMILY PROTEIN"/>
    <property type="match status" value="1"/>
</dbReference>
<reference evidence="1 2" key="1">
    <citation type="journal article" date="2010" name="Plant Cell">
        <title>The Chlorella variabilis NC64A genome reveals adaptation to photosymbiosis, coevolution with viruses, and cryptic sex.</title>
        <authorList>
            <person name="Blanc G."/>
            <person name="Duncan G."/>
            <person name="Agarkova I."/>
            <person name="Borodovsky M."/>
            <person name="Gurnon J."/>
            <person name="Kuo A."/>
            <person name="Lindquist E."/>
            <person name="Lucas S."/>
            <person name="Pangilinan J."/>
            <person name="Polle J."/>
            <person name="Salamov A."/>
            <person name="Terry A."/>
            <person name="Yamada T."/>
            <person name="Dunigan D.D."/>
            <person name="Grigoriev I.V."/>
            <person name="Claverie J.M."/>
            <person name="Van Etten J.L."/>
        </authorList>
    </citation>
    <scope>NUCLEOTIDE SEQUENCE [LARGE SCALE GENOMIC DNA]</scope>
    <source>
        <strain evidence="1 2">NC64A</strain>
    </source>
</reference>
<evidence type="ECO:0000313" key="1">
    <source>
        <dbReference type="EMBL" id="EFN57693.1"/>
    </source>
</evidence>
<dbReference type="RefSeq" id="XP_005849795.1">
    <property type="nucleotide sequence ID" value="XM_005849733.1"/>
</dbReference>
<dbReference type="KEGG" id="cvr:CHLNCDRAFT_11558"/>
<evidence type="ECO:0008006" key="3">
    <source>
        <dbReference type="Google" id="ProtNLM"/>
    </source>
</evidence>
<evidence type="ECO:0000313" key="2">
    <source>
        <dbReference type="Proteomes" id="UP000008141"/>
    </source>
</evidence>
<dbReference type="PRINTS" id="PR00413">
    <property type="entry name" value="HADHALOGNASE"/>
</dbReference>
<dbReference type="InterPro" id="IPR011949">
    <property type="entry name" value="HAD-SF_hydro_IA_REG-2-like"/>
</dbReference>
<keyword evidence="2" id="KW-1185">Reference proteome</keyword>
<name>E1Z900_CHLVA</name>
<dbReference type="SFLD" id="SFLDS00003">
    <property type="entry name" value="Haloacid_Dehalogenase"/>
    <property type="match status" value="1"/>
</dbReference>
<dbReference type="GeneID" id="17356936"/>
<dbReference type="InParanoid" id="E1Z900"/>
<dbReference type="InterPro" id="IPR006439">
    <property type="entry name" value="HAD-SF_hydro_IA"/>
</dbReference>
<dbReference type="NCBIfam" id="TIGR02252">
    <property type="entry name" value="DREG-2"/>
    <property type="match status" value="1"/>
</dbReference>
<dbReference type="InterPro" id="IPR044924">
    <property type="entry name" value="HAD-SF_hydro_IA_REG-2-like_cap"/>
</dbReference>
<dbReference type="FunCoup" id="E1Z900">
    <property type="interactions" value="1"/>
</dbReference>
<feature type="non-terminal residue" evidence="1">
    <location>
        <position position="1"/>
    </location>
</feature>
<dbReference type="eggNOG" id="KOG3085">
    <property type="taxonomic scope" value="Eukaryota"/>
</dbReference>
<dbReference type="Gene3D" id="1.10.150.720">
    <property type="entry name" value="Haloacid dehalogenase-like hydrolase"/>
    <property type="match status" value="1"/>
</dbReference>
<dbReference type="EMBL" id="GL433839">
    <property type="protein sequence ID" value="EFN57693.1"/>
    <property type="molecule type" value="Genomic_DNA"/>
</dbReference>
<accession>E1Z900</accession>